<keyword evidence="2" id="KW-0804">Transcription</keyword>
<comment type="caution">
    <text evidence="6">The sequence shown here is derived from an EMBL/GenBank/DDBJ whole genome shotgun (WGS) entry which is preliminary data.</text>
</comment>
<keyword evidence="4" id="KW-0812">Transmembrane</keyword>
<dbReference type="EMBL" id="JACJIA010000010">
    <property type="protein sequence ID" value="MBA8954881.1"/>
    <property type="molecule type" value="Genomic_DNA"/>
</dbReference>
<dbReference type="AlphaFoldDB" id="A0A7W3QPS7"/>
<feature type="transmembrane region" description="Helical" evidence="4">
    <location>
        <begin position="86"/>
        <end position="107"/>
    </location>
</feature>
<evidence type="ECO:0000256" key="2">
    <source>
        <dbReference type="ARBA" id="ARBA00023163"/>
    </source>
</evidence>
<keyword evidence="4" id="KW-0472">Membrane</keyword>
<dbReference type="RefSeq" id="WP_182846915.1">
    <property type="nucleotide sequence ID" value="NZ_JACJIA010000010.1"/>
</dbReference>
<reference evidence="6 7" key="1">
    <citation type="submission" date="2020-08" db="EMBL/GenBank/DDBJ databases">
        <title>Genomic Encyclopedia of Type Strains, Phase IV (KMG-IV): sequencing the most valuable type-strain genomes for metagenomic binning, comparative biology and taxonomic classification.</title>
        <authorList>
            <person name="Goeker M."/>
        </authorList>
    </citation>
    <scope>NUCLEOTIDE SEQUENCE [LARGE SCALE GENOMIC DNA]</scope>
    <source>
        <strain evidence="6 7">DSM 44197</strain>
    </source>
</reference>
<keyword evidence="4" id="KW-1133">Transmembrane helix</keyword>
<protein>
    <recommendedName>
        <fullName evidence="5">Putative zinc-finger domain-containing protein</fullName>
    </recommendedName>
</protein>
<dbReference type="Pfam" id="PF13490">
    <property type="entry name" value="zf-HC2"/>
    <property type="match status" value="1"/>
</dbReference>
<evidence type="ECO:0000313" key="7">
    <source>
        <dbReference type="Proteomes" id="UP000572680"/>
    </source>
</evidence>
<dbReference type="InterPro" id="IPR027383">
    <property type="entry name" value="Znf_put"/>
</dbReference>
<evidence type="ECO:0000259" key="5">
    <source>
        <dbReference type="Pfam" id="PF13490"/>
    </source>
</evidence>
<keyword evidence="1" id="KW-0805">Transcription regulation</keyword>
<keyword evidence="7" id="KW-1185">Reference proteome</keyword>
<gene>
    <name evidence="6" type="ORF">HNR61_006538</name>
</gene>
<evidence type="ECO:0000256" key="1">
    <source>
        <dbReference type="ARBA" id="ARBA00023015"/>
    </source>
</evidence>
<dbReference type="Gene3D" id="1.10.10.1320">
    <property type="entry name" value="Anti-sigma factor, zinc-finger domain"/>
    <property type="match status" value="1"/>
</dbReference>
<evidence type="ECO:0000256" key="3">
    <source>
        <dbReference type="SAM" id="MobiDB-lite"/>
    </source>
</evidence>
<accession>A0A7W3QPS7</accession>
<feature type="region of interest" description="Disordered" evidence="3">
    <location>
        <begin position="110"/>
        <end position="143"/>
    </location>
</feature>
<sequence>MTGHVEVGAYALGLLEPGDRLAFEGHLAGCPPCRRELSELRGVAAALDGLPPELAAPPPSEPDPAGVVDLLSLHARRRRRDRWSRALVGAAAGLVLLGGALGLGTTLDLTEAEPPAPPDGSAEQLLSAGRTAAATDPRTGVTGRVATESKAWGTRVGLRLSRLRGPLQCELVAVDRSGRAHTVAGWSVPERGYGLPGTPPALVLQGGTALPSSQIVRFEVRTLGDDRTLLTVPA</sequence>
<evidence type="ECO:0000256" key="4">
    <source>
        <dbReference type="SAM" id="Phobius"/>
    </source>
</evidence>
<feature type="domain" description="Putative zinc-finger" evidence="5">
    <location>
        <begin position="7"/>
        <end position="34"/>
    </location>
</feature>
<proteinExistence type="predicted"/>
<organism evidence="6 7">
    <name type="scientific">Actinomadura namibiensis</name>
    <dbReference type="NCBI Taxonomy" id="182080"/>
    <lineage>
        <taxon>Bacteria</taxon>
        <taxon>Bacillati</taxon>
        <taxon>Actinomycetota</taxon>
        <taxon>Actinomycetes</taxon>
        <taxon>Streptosporangiales</taxon>
        <taxon>Thermomonosporaceae</taxon>
        <taxon>Actinomadura</taxon>
    </lineage>
</organism>
<name>A0A7W3QPS7_ACTNM</name>
<dbReference type="InterPro" id="IPR041916">
    <property type="entry name" value="Anti_sigma_zinc_sf"/>
</dbReference>
<dbReference type="Proteomes" id="UP000572680">
    <property type="component" value="Unassembled WGS sequence"/>
</dbReference>
<evidence type="ECO:0000313" key="6">
    <source>
        <dbReference type="EMBL" id="MBA8954881.1"/>
    </source>
</evidence>